<dbReference type="AlphaFoldDB" id="A0A8E2FEJ3"/>
<evidence type="ECO:0000256" key="3">
    <source>
        <dbReference type="ARBA" id="ARBA00012475"/>
    </source>
</evidence>
<keyword evidence="7 16" id="KW-0548">Nucleotidyltransferase</keyword>
<dbReference type="Gene3D" id="3.30.470.30">
    <property type="entry name" value="DNA ligase/mRNA capping enzyme"/>
    <property type="match status" value="1"/>
</dbReference>
<evidence type="ECO:0000256" key="16">
    <source>
        <dbReference type="PIRNR" id="PIRNR036959"/>
    </source>
</evidence>
<reference evidence="20 21" key="1">
    <citation type="journal article" date="2016" name="Nat. Commun.">
        <title>Ectomycorrhizal ecology is imprinted in the genome of the dominant symbiotic fungus Cenococcum geophilum.</title>
        <authorList>
            <consortium name="DOE Joint Genome Institute"/>
            <person name="Peter M."/>
            <person name="Kohler A."/>
            <person name="Ohm R.A."/>
            <person name="Kuo A."/>
            <person name="Krutzmann J."/>
            <person name="Morin E."/>
            <person name="Arend M."/>
            <person name="Barry K.W."/>
            <person name="Binder M."/>
            <person name="Choi C."/>
            <person name="Clum A."/>
            <person name="Copeland A."/>
            <person name="Grisel N."/>
            <person name="Haridas S."/>
            <person name="Kipfer T."/>
            <person name="LaButti K."/>
            <person name="Lindquist E."/>
            <person name="Lipzen A."/>
            <person name="Maire R."/>
            <person name="Meier B."/>
            <person name="Mihaltcheva S."/>
            <person name="Molinier V."/>
            <person name="Murat C."/>
            <person name="Poggeler S."/>
            <person name="Quandt C.A."/>
            <person name="Sperisen C."/>
            <person name="Tritt A."/>
            <person name="Tisserant E."/>
            <person name="Crous P.W."/>
            <person name="Henrissat B."/>
            <person name="Nehls U."/>
            <person name="Egli S."/>
            <person name="Spatafora J.W."/>
            <person name="Grigoriev I.V."/>
            <person name="Martin F.M."/>
        </authorList>
    </citation>
    <scope>NUCLEOTIDE SEQUENCE [LARGE SCALE GENOMIC DNA]</scope>
    <source>
        <strain evidence="20 21">CBS 207.34</strain>
    </source>
</reference>
<evidence type="ECO:0000256" key="1">
    <source>
        <dbReference type="ARBA" id="ARBA00004123"/>
    </source>
</evidence>
<dbReference type="PROSITE" id="PS50160">
    <property type="entry name" value="DNA_LIGASE_A3"/>
    <property type="match status" value="1"/>
</dbReference>
<evidence type="ECO:0000256" key="14">
    <source>
        <dbReference type="ARBA" id="ARBA00044624"/>
    </source>
</evidence>
<gene>
    <name evidence="20" type="ORF">AOQ84DRAFT_351032</name>
</gene>
<comment type="function">
    <text evidence="16">Second step of mRNA capping. Transfer of the GMP moiety of GTP to the 5'-end of RNA via an enzyme-GMP covalent reaction intermediate.</text>
</comment>
<evidence type="ECO:0000256" key="5">
    <source>
        <dbReference type="ARBA" id="ARBA00022664"/>
    </source>
</evidence>
<dbReference type="Proteomes" id="UP000250140">
    <property type="component" value="Unassembled WGS sequence"/>
</dbReference>
<dbReference type="InterPro" id="IPR051029">
    <property type="entry name" value="mRNA_Capping_Enz/RNA_Phosphat"/>
</dbReference>
<evidence type="ECO:0000256" key="11">
    <source>
        <dbReference type="ARBA" id="ARBA00023242"/>
    </source>
</evidence>
<evidence type="ECO:0000256" key="15">
    <source>
        <dbReference type="ARBA" id="ARBA00047082"/>
    </source>
</evidence>
<evidence type="ECO:0000256" key="12">
    <source>
        <dbReference type="ARBA" id="ARBA00029909"/>
    </source>
</evidence>
<keyword evidence="11 16" id="KW-0539">Nucleus</keyword>
<keyword evidence="9 16" id="KW-0506">mRNA capping</keyword>
<dbReference type="GO" id="GO:0006370">
    <property type="term" value="P:7-methylguanosine mRNA capping"/>
    <property type="evidence" value="ECO:0007669"/>
    <property type="project" value="UniProtKB-KW"/>
</dbReference>
<evidence type="ECO:0000256" key="18">
    <source>
        <dbReference type="SAM" id="MobiDB-lite"/>
    </source>
</evidence>
<dbReference type="GO" id="GO:0031533">
    <property type="term" value="C:mRNA capping enzyme complex"/>
    <property type="evidence" value="ECO:0007669"/>
    <property type="project" value="InterPro"/>
</dbReference>
<dbReference type="EMBL" id="KV748445">
    <property type="protein sequence ID" value="OCL15458.1"/>
    <property type="molecule type" value="Genomic_DNA"/>
</dbReference>
<evidence type="ECO:0000313" key="21">
    <source>
        <dbReference type="Proteomes" id="UP000250140"/>
    </source>
</evidence>
<accession>A0A8E2FEJ3</accession>
<keyword evidence="8 16" id="KW-0547">Nucleotide-binding</keyword>
<evidence type="ECO:0000256" key="10">
    <source>
        <dbReference type="ARBA" id="ARBA00023134"/>
    </source>
</evidence>
<dbReference type="GO" id="GO:0006310">
    <property type="term" value="P:DNA recombination"/>
    <property type="evidence" value="ECO:0007669"/>
    <property type="project" value="InterPro"/>
</dbReference>
<dbReference type="InterPro" id="IPR012310">
    <property type="entry name" value="DNA_ligase_ATP-dep_cent"/>
</dbReference>
<dbReference type="GO" id="GO:0003910">
    <property type="term" value="F:DNA ligase (ATP) activity"/>
    <property type="evidence" value="ECO:0007669"/>
    <property type="project" value="InterPro"/>
</dbReference>
<evidence type="ECO:0000259" key="19">
    <source>
        <dbReference type="PROSITE" id="PS50160"/>
    </source>
</evidence>
<keyword evidence="21" id="KW-1185">Reference proteome</keyword>
<dbReference type="InterPro" id="IPR013846">
    <property type="entry name" value="mRNA_cap_enzyme_C"/>
</dbReference>
<dbReference type="GO" id="GO:0005524">
    <property type="term" value="F:ATP binding"/>
    <property type="evidence" value="ECO:0007669"/>
    <property type="project" value="InterPro"/>
</dbReference>
<evidence type="ECO:0000256" key="6">
    <source>
        <dbReference type="ARBA" id="ARBA00022679"/>
    </source>
</evidence>
<comment type="subcellular location">
    <subcellularLocation>
        <location evidence="1 16">Nucleus</location>
    </subcellularLocation>
</comment>
<dbReference type="PIRSF" id="PIRSF036959">
    <property type="entry name" value="mRNA_cap_alpha"/>
    <property type="match status" value="1"/>
</dbReference>
<dbReference type="Pfam" id="PF03919">
    <property type="entry name" value="mRNA_cap_C"/>
    <property type="match status" value="1"/>
</dbReference>
<feature type="domain" description="ATP-dependent DNA ligase family profile" evidence="19">
    <location>
        <begin position="139"/>
        <end position="263"/>
    </location>
</feature>
<evidence type="ECO:0000313" key="20">
    <source>
        <dbReference type="EMBL" id="OCL15458.1"/>
    </source>
</evidence>
<feature type="active site" description="N6-GMP-lysine intermediate" evidence="17">
    <location>
        <position position="61"/>
    </location>
</feature>
<comment type="subunit">
    <text evidence="15">Heterodimer. The mRNA-capping enzyme is composed of two separate chains alpha and beta, respectively a mRNA guanylyltransferase and an mRNA 5'-triphosphate monophosphatase.</text>
</comment>
<evidence type="ECO:0000256" key="2">
    <source>
        <dbReference type="ARBA" id="ARBA00010237"/>
    </source>
</evidence>
<name>A0A8E2FEJ3_9PEZI</name>
<dbReference type="Gene3D" id="2.40.50.140">
    <property type="entry name" value="Nucleic acid-binding proteins"/>
    <property type="match status" value="1"/>
</dbReference>
<dbReference type="GO" id="GO:0006281">
    <property type="term" value="P:DNA repair"/>
    <property type="evidence" value="ECO:0007669"/>
    <property type="project" value="InterPro"/>
</dbReference>
<keyword evidence="5 16" id="KW-0507">mRNA processing</keyword>
<organism evidence="20 21">
    <name type="scientific">Glonium stellatum</name>
    <dbReference type="NCBI Taxonomy" id="574774"/>
    <lineage>
        <taxon>Eukaryota</taxon>
        <taxon>Fungi</taxon>
        <taxon>Dikarya</taxon>
        <taxon>Ascomycota</taxon>
        <taxon>Pezizomycotina</taxon>
        <taxon>Dothideomycetes</taxon>
        <taxon>Pleosporomycetidae</taxon>
        <taxon>Gloniales</taxon>
        <taxon>Gloniaceae</taxon>
        <taxon>Glonium</taxon>
    </lineage>
</organism>
<protein>
    <recommendedName>
        <fullName evidence="4 16">mRNA-capping enzyme subunit alpha</fullName>
        <ecNumber evidence="3 16">2.7.7.50</ecNumber>
    </recommendedName>
    <alternativeName>
        <fullName evidence="12 16">GTP--RNA guanylyltransferase</fullName>
    </alternativeName>
    <alternativeName>
        <fullName evidence="13 16">mRNA guanylyltransferase</fullName>
    </alternativeName>
</protein>
<feature type="region of interest" description="Disordered" evidence="18">
    <location>
        <begin position="387"/>
        <end position="416"/>
    </location>
</feature>
<dbReference type="EC" id="2.7.7.50" evidence="3 16"/>
<keyword evidence="10 16" id="KW-0342">GTP-binding</keyword>
<dbReference type="InterPro" id="IPR017075">
    <property type="entry name" value="mRNA_cap_enzyme_alpha"/>
</dbReference>
<comment type="catalytic activity">
    <reaction evidence="14">
        <text>a 5'-end diphospho-ribonucleoside in mRNA + GTP + H(+) = a 5'-end (5'-triphosphoguanosine)-ribonucleoside in mRNA + diphosphate</text>
        <dbReference type="Rhea" id="RHEA:67012"/>
        <dbReference type="Rhea" id="RHEA-COMP:17165"/>
        <dbReference type="Rhea" id="RHEA-COMP:17166"/>
        <dbReference type="ChEBI" id="CHEBI:15378"/>
        <dbReference type="ChEBI" id="CHEBI:33019"/>
        <dbReference type="ChEBI" id="CHEBI:37565"/>
        <dbReference type="ChEBI" id="CHEBI:167616"/>
        <dbReference type="ChEBI" id="CHEBI:167617"/>
        <dbReference type="EC" id="2.7.7.50"/>
    </reaction>
    <physiologicalReaction direction="left-to-right" evidence="14">
        <dbReference type="Rhea" id="RHEA:67013"/>
    </physiologicalReaction>
</comment>
<dbReference type="InterPro" id="IPR001339">
    <property type="entry name" value="mRNA_cap_enzyme_adenylation"/>
</dbReference>
<evidence type="ECO:0000256" key="7">
    <source>
        <dbReference type="ARBA" id="ARBA00022695"/>
    </source>
</evidence>
<keyword evidence="6 16" id="KW-0808">Transferase</keyword>
<comment type="similarity">
    <text evidence="2 16">Belongs to the eukaryotic GTase family.</text>
</comment>
<evidence type="ECO:0000256" key="13">
    <source>
        <dbReference type="ARBA" id="ARBA00030702"/>
    </source>
</evidence>
<dbReference type="CDD" id="cd07895">
    <property type="entry name" value="Adenylation_mRNA_capping"/>
    <property type="match status" value="1"/>
</dbReference>
<dbReference type="OrthoDB" id="200924at2759"/>
<dbReference type="PANTHER" id="PTHR10367:SF17">
    <property type="entry name" value="MRNA-CAPPING ENZYME"/>
    <property type="match status" value="1"/>
</dbReference>
<evidence type="ECO:0000256" key="8">
    <source>
        <dbReference type="ARBA" id="ARBA00022741"/>
    </source>
</evidence>
<evidence type="ECO:0000256" key="9">
    <source>
        <dbReference type="ARBA" id="ARBA00023042"/>
    </source>
</evidence>
<dbReference type="SUPFAM" id="SSF56091">
    <property type="entry name" value="DNA ligase/mRNA capping enzyme, catalytic domain"/>
    <property type="match status" value="1"/>
</dbReference>
<dbReference type="InterPro" id="IPR012340">
    <property type="entry name" value="NA-bd_OB-fold"/>
</dbReference>
<sequence>MSSVPTIPGQQIPQPHAQVLREQVRELLGRDSDRFPGAQPVSFARNHLTELQRSEYFMCEKTDGIRCLLFLSYIDTPEGFQEIQYLIDRKNNYYPVPKGLHFPHHKYPRDDDKFSFGTLLDGELVNDRVPGQPKPRLIFYVFDCLAVDNLNMMQRTLDKRLGYMDMHLFGPYNNHLKTHAIAQATEPFRVKRKQMHSSYHISDMFRNILPSLPHGNDGLVFTRKNTPYHPGTDPHILKWKPPHENTIDFKLRLGEFPMFDPEDGEDGLIPDYDAMPDRFQLLVLHNSNKYQPFQHDLHVEEAEWEALKGLGQRLDGRIIECYRDVHGRWRYKQDDDGTPRFRDDKKDANHISTVNSVLESIEDPVTEQDLIATENKIRDAVKVMREREAEMQQRKAREMEHRDDMEREGKKRKLSE</sequence>
<evidence type="ECO:0000256" key="4">
    <source>
        <dbReference type="ARBA" id="ARBA00019171"/>
    </source>
</evidence>
<dbReference type="GO" id="GO:0004484">
    <property type="term" value="F:mRNA guanylyltransferase activity"/>
    <property type="evidence" value="ECO:0007669"/>
    <property type="project" value="UniProtKB-EC"/>
</dbReference>
<dbReference type="Pfam" id="PF01331">
    <property type="entry name" value="mRNA_cap_enzyme"/>
    <property type="match status" value="1"/>
</dbReference>
<proteinExistence type="inferred from homology"/>
<evidence type="ECO:0000256" key="17">
    <source>
        <dbReference type="PIRSR" id="PIRSR036959-1"/>
    </source>
</evidence>
<dbReference type="PANTHER" id="PTHR10367">
    <property type="entry name" value="MRNA-CAPPING ENZYME"/>
    <property type="match status" value="1"/>
</dbReference>
<dbReference type="GO" id="GO:0005525">
    <property type="term" value="F:GTP binding"/>
    <property type="evidence" value="ECO:0007669"/>
    <property type="project" value="UniProtKB-KW"/>
</dbReference>
<dbReference type="SUPFAM" id="SSF50249">
    <property type="entry name" value="Nucleic acid-binding proteins"/>
    <property type="match status" value="1"/>
</dbReference>